<name>A0A1H6VLN6_9FLAO</name>
<evidence type="ECO:0000313" key="2">
    <source>
        <dbReference type="EMBL" id="SEJ01630.1"/>
    </source>
</evidence>
<feature type="transmembrane region" description="Helical" evidence="1">
    <location>
        <begin position="7"/>
        <end position="27"/>
    </location>
</feature>
<evidence type="ECO:0000256" key="1">
    <source>
        <dbReference type="SAM" id="Phobius"/>
    </source>
</evidence>
<evidence type="ECO:0000313" key="3">
    <source>
        <dbReference type="Proteomes" id="UP000183077"/>
    </source>
</evidence>
<dbReference type="EMBL" id="FNYS01000009">
    <property type="protein sequence ID" value="SEJ01630.1"/>
    <property type="molecule type" value="Genomic_DNA"/>
</dbReference>
<dbReference type="RefSeq" id="WP_074746260.1">
    <property type="nucleotide sequence ID" value="NZ_FNYS01000009.1"/>
</dbReference>
<keyword evidence="1" id="KW-0812">Transmembrane</keyword>
<accession>A0A1H6VLN6</accession>
<reference evidence="2 3" key="1">
    <citation type="submission" date="2016-10" db="EMBL/GenBank/DDBJ databases">
        <authorList>
            <person name="de Groot N.N."/>
        </authorList>
    </citation>
    <scope>NUCLEOTIDE SEQUENCE [LARGE SCALE GENOMIC DNA]</scope>
    <source>
        <strain evidence="2 3">DSM 23048</strain>
    </source>
</reference>
<protein>
    <submittedName>
        <fullName evidence="2">Uncharacterized protein</fullName>
    </submittedName>
</protein>
<gene>
    <name evidence="2" type="ORF">SAMN04488018_10982</name>
</gene>
<dbReference type="GeneID" id="82257356"/>
<keyword evidence="1" id="KW-1133">Transmembrane helix</keyword>
<sequence>MKYIIGFIACVVVLTTALYIVLGFWDISLFDPQYLTNTYKTIGVIAVVAILLILIISFFFKANHKGYDTSKGNVAHPQK</sequence>
<feature type="transmembrane region" description="Helical" evidence="1">
    <location>
        <begin position="39"/>
        <end position="60"/>
    </location>
</feature>
<dbReference type="AlphaFoldDB" id="A0A1H6VLN6"/>
<keyword evidence="1" id="KW-0472">Membrane</keyword>
<organism evidence="2 3">
    <name type="scientific">Myroides marinus</name>
    <dbReference type="NCBI Taxonomy" id="703342"/>
    <lineage>
        <taxon>Bacteria</taxon>
        <taxon>Pseudomonadati</taxon>
        <taxon>Bacteroidota</taxon>
        <taxon>Flavobacteriia</taxon>
        <taxon>Flavobacteriales</taxon>
        <taxon>Flavobacteriaceae</taxon>
        <taxon>Myroides</taxon>
    </lineage>
</organism>
<proteinExistence type="predicted"/>
<dbReference type="Proteomes" id="UP000183077">
    <property type="component" value="Unassembled WGS sequence"/>
</dbReference>